<sequence length="148" mass="16270">MDIQTVALVCVILLAYFIVLGGLVLNKRRKLNHEIRGMLGDLKGLEKDLLSIQKDVLLRQGRVDLIRKDVQALRVAIEQEKKAAAQSDAPRQDIVGVLMSMGKVTDSDLLRVTAHLEETKSGSSVEEALVILGIVSPEDMEIATQEVL</sequence>
<evidence type="ECO:0008006" key="4">
    <source>
        <dbReference type="Google" id="ProtNLM"/>
    </source>
</evidence>
<dbReference type="AlphaFoldDB" id="A0A2Z6AZZ8"/>
<evidence type="ECO:0000256" key="1">
    <source>
        <dbReference type="SAM" id="Phobius"/>
    </source>
</evidence>
<protein>
    <recommendedName>
        <fullName evidence="4">DUF2802 domain-containing protein</fullName>
    </recommendedName>
</protein>
<proteinExistence type="predicted"/>
<dbReference type="EMBL" id="AP017378">
    <property type="protein sequence ID" value="BBD08851.1"/>
    <property type="molecule type" value="Genomic_DNA"/>
</dbReference>
<organism evidence="2 3">
    <name type="scientific">Desulfovibrio ferrophilus</name>
    <dbReference type="NCBI Taxonomy" id="241368"/>
    <lineage>
        <taxon>Bacteria</taxon>
        <taxon>Pseudomonadati</taxon>
        <taxon>Thermodesulfobacteriota</taxon>
        <taxon>Desulfovibrionia</taxon>
        <taxon>Desulfovibrionales</taxon>
        <taxon>Desulfovibrionaceae</taxon>
        <taxon>Desulfovibrio</taxon>
    </lineage>
</organism>
<evidence type="ECO:0000313" key="3">
    <source>
        <dbReference type="Proteomes" id="UP000269883"/>
    </source>
</evidence>
<keyword evidence="1" id="KW-1133">Transmembrane helix</keyword>
<dbReference type="KEGG" id="dfl:DFE_2125"/>
<feature type="transmembrane region" description="Helical" evidence="1">
    <location>
        <begin position="6"/>
        <end position="26"/>
    </location>
</feature>
<dbReference type="Proteomes" id="UP000269883">
    <property type="component" value="Chromosome"/>
</dbReference>
<dbReference type="RefSeq" id="WP_126379297.1">
    <property type="nucleotide sequence ID" value="NZ_AP017378.1"/>
</dbReference>
<evidence type="ECO:0000313" key="2">
    <source>
        <dbReference type="EMBL" id="BBD08851.1"/>
    </source>
</evidence>
<keyword evidence="1" id="KW-0472">Membrane</keyword>
<keyword evidence="3" id="KW-1185">Reference proteome</keyword>
<reference evidence="2 3" key="1">
    <citation type="journal article" date="2018" name="Sci. Adv.">
        <title>Multi-heme cytochromes provide a pathway for survival in energy-limited environments.</title>
        <authorList>
            <person name="Deng X."/>
            <person name="Dohmae N."/>
            <person name="Nealson K.H."/>
            <person name="Hashimoto K."/>
            <person name="Okamoto A."/>
        </authorList>
    </citation>
    <scope>NUCLEOTIDE SEQUENCE [LARGE SCALE GENOMIC DNA]</scope>
    <source>
        <strain evidence="2 3">IS5</strain>
    </source>
</reference>
<keyword evidence="1" id="KW-0812">Transmembrane</keyword>
<name>A0A2Z6AZZ8_9BACT</name>
<gene>
    <name evidence="2" type="ORF">DFE_2125</name>
</gene>
<accession>A0A2Z6AZZ8</accession>